<dbReference type="Proteomes" id="UP000323824">
    <property type="component" value="Chromosome"/>
</dbReference>
<dbReference type="Gene3D" id="2.60.40.1190">
    <property type="match status" value="1"/>
</dbReference>
<name>A0A5C1Q9H8_9SPIO</name>
<dbReference type="EC" id="3.2.1.8" evidence="6"/>
<dbReference type="SUPFAM" id="SSF49344">
    <property type="entry name" value="CBD9-like"/>
    <property type="match status" value="1"/>
</dbReference>
<dbReference type="Pfam" id="PF06452">
    <property type="entry name" value="CBM9_1"/>
    <property type="match status" value="1"/>
</dbReference>
<dbReference type="AlphaFoldDB" id="A0A5C1Q9H8"/>
<dbReference type="PROSITE" id="PS51760">
    <property type="entry name" value="GH10_2"/>
    <property type="match status" value="1"/>
</dbReference>
<organism evidence="8 9">
    <name type="scientific">Thiospirochaeta perfilievii</name>
    <dbReference type="NCBI Taxonomy" id="252967"/>
    <lineage>
        <taxon>Bacteria</taxon>
        <taxon>Pseudomonadati</taxon>
        <taxon>Spirochaetota</taxon>
        <taxon>Spirochaetia</taxon>
        <taxon>Spirochaetales</taxon>
        <taxon>Spirochaetaceae</taxon>
        <taxon>Thiospirochaeta</taxon>
    </lineage>
</organism>
<evidence type="ECO:0000256" key="1">
    <source>
        <dbReference type="ARBA" id="ARBA00022801"/>
    </source>
</evidence>
<keyword evidence="3 6" id="KW-0326">Glycosidase</keyword>
<dbReference type="GO" id="GO:0000272">
    <property type="term" value="P:polysaccharide catabolic process"/>
    <property type="evidence" value="ECO:0007669"/>
    <property type="project" value="UniProtKB-KW"/>
</dbReference>
<dbReference type="Pfam" id="PF00331">
    <property type="entry name" value="Glyco_hydro_10"/>
    <property type="match status" value="1"/>
</dbReference>
<dbReference type="SMART" id="SM00633">
    <property type="entry name" value="Glyco_10"/>
    <property type="match status" value="1"/>
</dbReference>
<dbReference type="InterPro" id="IPR010502">
    <property type="entry name" value="Carb-bd_dom_fam9"/>
</dbReference>
<dbReference type="PROSITE" id="PS51257">
    <property type="entry name" value="PROKAR_LIPOPROTEIN"/>
    <property type="match status" value="1"/>
</dbReference>
<evidence type="ECO:0000313" key="9">
    <source>
        <dbReference type="Proteomes" id="UP000323824"/>
    </source>
</evidence>
<dbReference type="OrthoDB" id="9809277at2"/>
<evidence type="ECO:0000259" key="7">
    <source>
        <dbReference type="PROSITE" id="PS51760"/>
    </source>
</evidence>
<evidence type="ECO:0000256" key="5">
    <source>
        <dbReference type="PROSITE-ProRule" id="PRU10061"/>
    </source>
</evidence>
<feature type="domain" description="GH10" evidence="7">
    <location>
        <begin position="30"/>
        <end position="361"/>
    </location>
</feature>
<dbReference type="InterPro" id="IPR044846">
    <property type="entry name" value="GH10"/>
</dbReference>
<dbReference type="PANTHER" id="PTHR31490">
    <property type="entry name" value="GLYCOSYL HYDROLASE"/>
    <property type="match status" value="1"/>
</dbReference>
<dbReference type="PANTHER" id="PTHR31490:SF90">
    <property type="entry name" value="ENDO-1,4-BETA-XYLANASE A"/>
    <property type="match status" value="1"/>
</dbReference>
<evidence type="ECO:0000313" key="8">
    <source>
        <dbReference type="EMBL" id="QEN03446.1"/>
    </source>
</evidence>
<gene>
    <name evidence="8" type="ORF">EW093_01580</name>
</gene>
<comment type="similarity">
    <text evidence="6">Belongs to the glycosyl hydrolase 10 (cellulase F) family.</text>
</comment>
<evidence type="ECO:0000256" key="2">
    <source>
        <dbReference type="ARBA" id="ARBA00023277"/>
    </source>
</evidence>
<dbReference type="EMBL" id="CP035807">
    <property type="protein sequence ID" value="QEN03446.1"/>
    <property type="molecule type" value="Genomic_DNA"/>
</dbReference>
<sequence>MLKKNIIIGLFVLLFVLFFSCKTIENESQYKGKTLLHTIYPDFQLGVAINNSSYFESSSEYNSLLKHFNSFVFENSMKMDAMQPSEGEFNFNNAKKMIKFAKDNDSVVRGHTLLWHSQYPYWFFTDKSGKKVDKDTLLKRIETHIKTIAGELKGDINTWDVVNEVLAENGTLRESQYYDIIGSDEYIEMAFRWARESDPKAKLFINDYGISRKGPKQDGLYNLVKSMLDRGVPIDGVGFQTHINLNYPSVEDIRKSIKRFAALGLDVQITELDISVYKSDNEPKKEITEEILLEQAYRYKSLFDMFKEEAALGNLSNVTIWGLTDDKSWLNDFPVKGRENAPLFFDGNLKEKTVYTALVNPEELNPLHVKEVTLRKNIRATEALSGTVNIDGLIDEQWDLIKPVPITVKTEGTCDEGSNFKTLWDNNYLYVLVSVVDSVLNDGSENPWEHDSIEIFIDENNGKTDVYESDDAQYRVSYNNLITFNSGDSKGFKAVAKTTESGYIAEVAIPMTSISLRKDLVMGFDIQINNSDANGVRVGVINWENSSNMGYQDTSGFGLLKLK</sequence>
<dbReference type="GO" id="GO:0031176">
    <property type="term" value="F:endo-1,4-beta-xylanase activity"/>
    <property type="evidence" value="ECO:0007669"/>
    <property type="project" value="UniProtKB-EC"/>
</dbReference>
<evidence type="ECO:0000256" key="6">
    <source>
        <dbReference type="RuleBase" id="RU361174"/>
    </source>
</evidence>
<reference evidence="8 9" key="2">
    <citation type="submission" date="2019-09" db="EMBL/GenBank/DDBJ databases">
        <title>Complete Genome Sequence and Methylome Analysis of free living Spirochaetas.</title>
        <authorList>
            <person name="Leshcheva N."/>
            <person name="Mikheeva N."/>
        </authorList>
    </citation>
    <scope>NUCLEOTIDE SEQUENCE [LARGE SCALE GENOMIC DNA]</scope>
    <source>
        <strain evidence="8 9">P</strain>
    </source>
</reference>
<keyword evidence="2 6" id="KW-0119">Carbohydrate metabolism</keyword>
<dbReference type="PROSITE" id="PS00591">
    <property type="entry name" value="GH10_1"/>
    <property type="match status" value="1"/>
</dbReference>
<keyword evidence="1 6" id="KW-0378">Hydrolase</keyword>
<dbReference type="RefSeq" id="WP_149566705.1">
    <property type="nucleotide sequence ID" value="NZ_CP035807.1"/>
</dbReference>
<dbReference type="KEGG" id="sper:EW093_01580"/>
<comment type="catalytic activity">
    <reaction evidence="6">
        <text>Endohydrolysis of (1-&gt;4)-beta-D-xylosidic linkages in xylans.</text>
        <dbReference type="EC" id="3.2.1.8"/>
    </reaction>
</comment>
<evidence type="ECO:0000256" key="3">
    <source>
        <dbReference type="ARBA" id="ARBA00023295"/>
    </source>
</evidence>
<dbReference type="InterPro" id="IPR017853">
    <property type="entry name" value="GH"/>
</dbReference>
<feature type="active site" description="Nucleophile" evidence="5">
    <location>
        <position position="271"/>
    </location>
</feature>
<protein>
    <recommendedName>
        <fullName evidence="6">Beta-xylanase</fullName>
        <ecNumber evidence="6">3.2.1.8</ecNumber>
    </recommendedName>
</protein>
<keyword evidence="9" id="KW-1185">Reference proteome</keyword>
<dbReference type="Gene3D" id="3.20.20.80">
    <property type="entry name" value="Glycosidases"/>
    <property type="match status" value="1"/>
</dbReference>
<proteinExistence type="inferred from homology"/>
<dbReference type="GO" id="GO:0030246">
    <property type="term" value="F:carbohydrate binding"/>
    <property type="evidence" value="ECO:0007669"/>
    <property type="project" value="InterPro"/>
</dbReference>
<dbReference type="InterPro" id="IPR031158">
    <property type="entry name" value="GH10_AS"/>
</dbReference>
<dbReference type="PRINTS" id="PR00134">
    <property type="entry name" value="GLHYDRLASE10"/>
</dbReference>
<keyword evidence="4 6" id="KW-0624">Polysaccharide degradation</keyword>
<accession>A0A5C1Q9H8</accession>
<dbReference type="InterPro" id="IPR001000">
    <property type="entry name" value="GH10_dom"/>
</dbReference>
<evidence type="ECO:0000256" key="4">
    <source>
        <dbReference type="ARBA" id="ARBA00023326"/>
    </source>
</evidence>
<dbReference type="SUPFAM" id="SSF51445">
    <property type="entry name" value="(Trans)glycosidases"/>
    <property type="match status" value="1"/>
</dbReference>
<reference evidence="8 9" key="1">
    <citation type="submission" date="2019-02" db="EMBL/GenBank/DDBJ databases">
        <authorList>
            <person name="Fomenkov A."/>
            <person name="Dubinina G."/>
            <person name="Grabovich M."/>
            <person name="Vincze T."/>
            <person name="Roberts R.J."/>
        </authorList>
    </citation>
    <scope>NUCLEOTIDE SEQUENCE [LARGE SCALE GENOMIC DNA]</scope>
    <source>
        <strain evidence="8 9">P</strain>
    </source>
</reference>